<feature type="domain" description="Saccharopine dehydrogenase NADP binding" evidence="3">
    <location>
        <begin position="125"/>
        <end position="211"/>
    </location>
</feature>
<reference evidence="7" key="1">
    <citation type="journal article" date="2019" name="Int. J. Syst. Evol. Microbiol.">
        <title>The Global Catalogue of Microorganisms (GCM) 10K type strain sequencing project: providing services to taxonomists for standard genome sequencing and annotation.</title>
        <authorList>
            <consortium name="The Broad Institute Genomics Platform"/>
            <consortium name="The Broad Institute Genome Sequencing Center for Infectious Disease"/>
            <person name="Wu L."/>
            <person name="Ma J."/>
        </authorList>
    </citation>
    <scope>NUCLEOTIDE SEQUENCE [LARGE SCALE GENOMIC DNA]</scope>
    <source>
        <strain evidence="7">JCM 18077</strain>
    </source>
</reference>
<feature type="domain" description="Shikimate dehydrogenase substrate binding N-terminal" evidence="4">
    <location>
        <begin position="8"/>
        <end position="90"/>
    </location>
</feature>
<dbReference type="Gene3D" id="3.40.50.10860">
    <property type="entry name" value="Leucine Dehydrogenase, chain A, domain 1"/>
    <property type="match status" value="1"/>
</dbReference>
<gene>
    <name evidence="6" type="ORF">GCM10023217_04830</name>
</gene>
<dbReference type="Pfam" id="PF18317">
    <property type="entry name" value="SDH_C"/>
    <property type="match status" value="1"/>
</dbReference>
<dbReference type="EMBL" id="BAABIE010000002">
    <property type="protein sequence ID" value="GAA4739965.1"/>
    <property type="molecule type" value="Genomic_DNA"/>
</dbReference>
<dbReference type="InterPro" id="IPR013708">
    <property type="entry name" value="Shikimate_DH-bd_N"/>
</dbReference>
<dbReference type="Gene3D" id="3.40.50.720">
    <property type="entry name" value="NAD(P)-binding Rossmann-like Domain"/>
    <property type="match status" value="1"/>
</dbReference>
<feature type="domain" description="SDH C-terminal" evidence="5">
    <location>
        <begin position="241"/>
        <end position="270"/>
    </location>
</feature>
<name>A0ABP8YXM6_9ACTN</name>
<sequence>MTARKAAVLGSPVRHSRSPDLHRAAYAALGLDGWTYDRLETTAEELPERVAAAGPEWVGFSVTMPGKLAALEVADEVTERAALIGSANTLVRLPDGRWRADCTDVDGMTGALREAAVPADADRAVVIGAGGTSLPTIAALADWGVHEVTISARSAARASGAVDLAHRLGLACTVVGFEDGPPLASAAADADVVISTVPATATAPVLASLRASRRLIDVIYDPWPTPLASAVNEAGGIVVGGLVMLLNQAYSQVEQFTGRPAPRAAMATALT</sequence>
<evidence type="ECO:0000259" key="5">
    <source>
        <dbReference type="Pfam" id="PF18317"/>
    </source>
</evidence>
<dbReference type="NCBIfam" id="TIGR01809">
    <property type="entry name" value="Shik-DH-AROM"/>
    <property type="match status" value="1"/>
</dbReference>
<keyword evidence="2" id="KW-0057">Aromatic amino acid biosynthesis</keyword>
<evidence type="ECO:0000313" key="7">
    <source>
        <dbReference type="Proteomes" id="UP001500822"/>
    </source>
</evidence>
<dbReference type="Pfam" id="PF03435">
    <property type="entry name" value="Sacchrp_dh_NADP"/>
    <property type="match status" value="1"/>
</dbReference>
<dbReference type="SUPFAM" id="SSF53223">
    <property type="entry name" value="Aminoacid dehydrogenase-like, N-terminal domain"/>
    <property type="match status" value="1"/>
</dbReference>
<dbReference type="NCBIfam" id="NF001311">
    <property type="entry name" value="PRK00258.1-3"/>
    <property type="match status" value="1"/>
</dbReference>
<dbReference type="Proteomes" id="UP001500822">
    <property type="component" value="Unassembled WGS sequence"/>
</dbReference>
<dbReference type="PANTHER" id="PTHR21089:SF1">
    <property type="entry name" value="BIFUNCTIONAL 3-DEHYDROQUINATE DEHYDRATASE_SHIKIMATE DEHYDROGENASE, CHLOROPLASTIC"/>
    <property type="match status" value="1"/>
</dbReference>
<dbReference type="InterPro" id="IPR022893">
    <property type="entry name" value="Shikimate_DH_fam"/>
</dbReference>
<organism evidence="6 7">
    <name type="scientific">Gordonia alkaliphila</name>
    <dbReference type="NCBI Taxonomy" id="1053547"/>
    <lineage>
        <taxon>Bacteria</taxon>
        <taxon>Bacillati</taxon>
        <taxon>Actinomycetota</taxon>
        <taxon>Actinomycetes</taxon>
        <taxon>Mycobacteriales</taxon>
        <taxon>Gordoniaceae</taxon>
        <taxon>Gordonia</taxon>
    </lineage>
</organism>
<evidence type="ECO:0000256" key="1">
    <source>
        <dbReference type="ARBA" id="ARBA00004871"/>
    </source>
</evidence>
<dbReference type="InterPro" id="IPR036291">
    <property type="entry name" value="NAD(P)-bd_dom_sf"/>
</dbReference>
<dbReference type="InterPro" id="IPR010110">
    <property type="entry name" value="Shikimate_DH_AroM-type"/>
</dbReference>
<evidence type="ECO:0000259" key="4">
    <source>
        <dbReference type="Pfam" id="PF08501"/>
    </source>
</evidence>
<protein>
    <submittedName>
        <fullName evidence="6">Shikimate dehydrogenase</fullName>
    </submittedName>
</protein>
<dbReference type="InterPro" id="IPR005097">
    <property type="entry name" value="Sacchrp_dh_NADP-bd"/>
</dbReference>
<keyword evidence="2" id="KW-0028">Amino-acid biosynthesis</keyword>
<evidence type="ECO:0000313" key="6">
    <source>
        <dbReference type="EMBL" id="GAA4739965.1"/>
    </source>
</evidence>
<dbReference type="InterPro" id="IPR041121">
    <property type="entry name" value="SDH_C"/>
</dbReference>
<dbReference type="SUPFAM" id="SSF51735">
    <property type="entry name" value="NAD(P)-binding Rossmann-fold domains"/>
    <property type="match status" value="1"/>
</dbReference>
<accession>A0ABP8YXM6</accession>
<dbReference type="PANTHER" id="PTHR21089">
    <property type="entry name" value="SHIKIMATE DEHYDROGENASE"/>
    <property type="match status" value="1"/>
</dbReference>
<keyword evidence="7" id="KW-1185">Reference proteome</keyword>
<evidence type="ECO:0000259" key="3">
    <source>
        <dbReference type="Pfam" id="PF03435"/>
    </source>
</evidence>
<comment type="caution">
    <text evidence="6">The sequence shown here is derived from an EMBL/GenBank/DDBJ whole genome shotgun (WGS) entry which is preliminary data.</text>
</comment>
<proteinExistence type="predicted"/>
<dbReference type="InterPro" id="IPR046346">
    <property type="entry name" value="Aminoacid_DH-like_N_sf"/>
</dbReference>
<dbReference type="RefSeq" id="WP_246995797.1">
    <property type="nucleotide sequence ID" value="NZ_BAABIE010000002.1"/>
</dbReference>
<comment type="pathway">
    <text evidence="1">Metabolic intermediate biosynthesis; chorismate biosynthesis; chorismate from D-erythrose 4-phosphate and phosphoenolpyruvate: step 4/7.</text>
</comment>
<evidence type="ECO:0000256" key="2">
    <source>
        <dbReference type="ARBA" id="ARBA00023141"/>
    </source>
</evidence>
<dbReference type="Pfam" id="PF08501">
    <property type="entry name" value="Shikimate_dh_N"/>
    <property type="match status" value="1"/>
</dbReference>